<organism evidence="2 3">
    <name type="scientific">Cognatiyoonia koreensis</name>
    <dbReference type="NCBI Taxonomy" id="364200"/>
    <lineage>
        <taxon>Bacteria</taxon>
        <taxon>Pseudomonadati</taxon>
        <taxon>Pseudomonadota</taxon>
        <taxon>Alphaproteobacteria</taxon>
        <taxon>Rhodobacterales</taxon>
        <taxon>Paracoccaceae</taxon>
        <taxon>Cognatiyoonia</taxon>
    </lineage>
</organism>
<proteinExistence type="predicted"/>
<accession>A0A1I0N4S8</accession>
<reference evidence="2 3" key="1">
    <citation type="submission" date="2016-10" db="EMBL/GenBank/DDBJ databases">
        <authorList>
            <person name="de Groot N.N."/>
        </authorList>
    </citation>
    <scope>NUCLEOTIDE SEQUENCE [LARGE SCALE GENOMIC DNA]</scope>
    <source>
        <strain evidence="2 3">DSM 17925</strain>
    </source>
</reference>
<feature type="chain" id="PRO_5011629254" description="Arginine transporter" evidence="1">
    <location>
        <begin position="18"/>
        <end position="100"/>
    </location>
</feature>
<evidence type="ECO:0000313" key="3">
    <source>
        <dbReference type="Proteomes" id="UP000199167"/>
    </source>
</evidence>
<dbReference type="EMBL" id="FOIZ01000001">
    <property type="protein sequence ID" value="SEV96063.1"/>
    <property type="molecule type" value="Genomic_DNA"/>
</dbReference>
<dbReference type="Proteomes" id="UP000199167">
    <property type="component" value="Unassembled WGS sequence"/>
</dbReference>
<evidence type="ECO:0000256" key="1">
    <source>
        <dbReference type="SAM" id="SignalP"/>
    </source>
</evidence>
<protein>
    <recommendedName>
        <fullName evidence="4">Arginine transporter</fullName>
    </recommendedName>
</protein>
<keyword evidence="1" id="KW-0732">Signal</keyword>
<dbReference type="AlphaFoldDB" id="A0A1I0N4S8"/>
<name>A0A1I0N4S8_9RHOB</name>
<dbReference type="PROSITE" id="PS51257">
    <property type="entry name" value="PROKAR_LIPOPROTEIN"/>
    <property type="match status" value="1"/>
</dbReference>
<feature type="signal peptide" evidence="1">
    <location>
        <begin position="1"/>
        <end position="17"/>
    </location>
</feature>
<dbReference type="STRING" id="364200.SAMN04488515_0414"/>
<gene>
    <name evidence="2" type="ORF">SAMN04488515_0414</name>
</gene>
<dbReference type="RefSeq" id="WP_089989661.1">
    <property type="nucleotide sequence ID" value="NZ_FOIZ01000001.1"/>
</dbReference>
<dbReference type="OrthoDB" id="7659053at2"/>
<evidence type="ECO:0008006" key="4">
    <source>
        <dbReference type="Google" id="ProtNLM"/>
    </source>
</evidence>
<keyword evidence="3" id="KW-1185">Reference proteome</keyword>
<sequence length="100" mass="11107">MRIVLLLSVIASLAACAPRVNGEIAQACIASDRRAANPALCNCIGQVASQQLSRADQRQLISFFDDPERANDIKIDDRPPAEAFWVRYRNFTNTAERACR</sequence>
<evidence type="ECO:0000313" key="2">
    <source>
        <dbReference type="EMBL" id="SEV96063.1"/>
    </source>
</evidence>